<evidence type="ECO:0000313" key="1">
    <source>
        <dbReference type="EMBL" id="QIZ09361.1"/>
    </source>
</evidence>
<gene>
    <name evidence="1" type="ORF">HFZ78_23880</name>
</gene>
<protein>
    <submittedName>
        <fullName evidence="1">YolD-like family protein</fullName>
    </submittedName>
</protein>
<dbReference type="InterPro" id="IPR014962">
    <property type="entry name" value="YolD"/>
</dbReference>
<reference evidence="1 2" key="2">
    <citation type="submission" date="2020-04" db="EMBL/GenBank/DDBJ databases">
        <authorList>
            <person name="Fomenkov A."/>
            <person name="Anton B.P."/>
            <person name="Roberts R.J."/>
        </authorList>
    </citation>
    <scope>NUCLEOTIDE SEQUENCE [LARGE SCALE GENOMIC DNA]</scope>
    <source>
        <strain evidence="1 2">S2</strain>
    </source>
</reference>
<proteinExistence type="predicted"/>
<sequence>MNRDHKDRGMKKWNGFFMPETIKMLKDLWEDDQKTPRPHLDETKIEEMERLLFEGMATKRLLEITTWTNGFFTSRVGFVTKIDPLKKKIQIQDERRSAIHLHFLLLNQCKVQINTCHKVNLYIIALE</sequence>
<dbReference type="AlphaFoldDB" id="A0A6H1P7X2"/>
<dbReference type="PANTHER" id="PTHR40051:SF1">
    <property type="entry name" value="YOLD-LIKE FAMILY PROTEIN"/>
    <property type="match status" value="1"/>
</dbReference>
<dbReference type="Proteomes" id="UP000501868">
    <property type="component" value="Chromosome"/>
</dbReference>
<dbReference type="EMBL" id="CP051128">
    <property type="protein sequence ID" value="QIZ09361.1"/>
    <property type="molecule type" value="Genomic_DNA"/>
</dbReference>
<name>A0A6H1P7X2_PRIMG</name>
<reference evidence="1 2" key="1">
    <citation type="submission" date="2020-04" db="EMBL/GenBank/DDBJ databases">
        <title>Genome-Wide Identification of 5-Methylcytosine Sites in Bacterial Genomes By High-Throughput Sequencing of MspJI Restriction Fragments.</title>
        <authorList>
            <person name="Wu V."/>
        </authorList>
    </citation>
    <scope>NUCLEOTIDE SEQUENCE [LARGE SCALE GENOMIC DNA]</scope>
    <source>
        <strain evidence="1 2">S2</strain>
    </source>
</reference>
<dbReference type="PANTHER" id="PTHR40051">
    <property type="entry name" value="IG HYPOTHETICAL 15966"/>
    <property type="match status" value="1"/>
</dbReference>
<evidence type="ECO:0000313" key="2">
    <source>
        <dbReference type="Proteomes" id="UP000501868"/>
    </source>
</evidence>
<dbReference type="Pfam" id="PF08863">
    <property type="entry name" value="YolD"/>
    <property type="match status" value="1"/>
</dbReference>
<organism evidence="1 2">
    <name type="scientific">Priestia megaterium</name>
    <name type="common">Bacillus megaterium</name>
    <dbReference type="NCBI Taxonomy" id="1404"/>
    <lineage>
        <taxon>Bacteria</taxon>
        <taxon>Bacillati</taxon>
        <taxon>Bacillota</taxon>
        <taxon>Bacilli</taxon>
        <taxon>Bacillales</taxon>
        <taxon>Bacillaceae</taxon>
        <taxon>Priestia</taxon>
    </lineage>
</organism>
<accession>A0A6H1P7X2</accession>